<dbReference type="InterPro" id="IPR011009">
    <property type="entry name" value="Kinase-like_dom_sf"/>
</dbReference>
<reference evidence="2 3" key="1">
    <citation type="submission" date="2016-10" db="EMBL/GenBank/DDBJ databases">
        <authorList>
            <person name="de Groot N.N."/>
        </authorList>
    </citation>
    <scope>NUCLEOTIDE SEQUENCE [LARGE SCALE GENOMIC DNA]</scope>
    <source>
        <strain evidence="2 3">DSM 43941</strain>
    </source>
</reference>
<dbReference type="Gene3D" id="3.30.200.20">
    <property type="entry name" value="Phosphorylase Kinase, domain 1"/>
    <property type="match status" value="1"/>
</dbReference>
<dbReference type="AlphaFoldDB" id="A0A1H1X434"/>
<protein>
    <submittedName>
        <fullName evidence="2">Phosphotransferase enzyme family protein</fullName>
    </submittedName>
</protein>
<dbReference type="PANTHER" id="PTHR21310">
    <property type="entry name" value="AMINOGLYCOSIDE PHOSPHOTRANSFERASE-RELATED-RELATED"/>
    <property type="match status" value="1"/>
</dbReference>
<dbReference type="STRING" id="113562.SAMN04489716_2333"/>
<dbReference type="GO" id="GO:0016740">
    <property type="term" value="F:transferase activity"/>
    <property type="evidence" value="ECO:0007669"/>
    <property type="project" value="UniProtKB-KW"/>
</dbReference>
<dbReference type="Proteomes" id="UP000198688">
    <property type="component" value="Chromosome I"/>
</dbReference>
<keyword evidence="2" id="KW-0808">Transferase</keyword>
<name>A0A1H1X434_9ACTN</name>
<accession>A0A1H1X434</accession>
<keyword evidence="3" id="KW-1185">Reference proteome</keyword>
<dbReference type="InterPro" id="IPR051678">
    <property type="entry name" value="AGP_Transferase"/>
</dbReference>
<dbReference type="EMBL" id="LT629758">
    <property type="protein sequence ID" value="SDT04093.1"/>
    <property type="molecule type" value="Genomic_DNA"/>
</dbReference>
<evidence type="ECO:0000313" key="3">
    <source>
        <dbReference type="Proteomes" id="UP000198688"/>
    </source>
</evidence>
<feature type="domain" description="Aminoglycoside phosphotransferase" evidence="1">
    <location>
        <begin position="132"/>
        <end position="213"/>
    </location>
</feature>
<sequence>MLRWAAETVGSETPARVVRHLVGGTHAVTHLVETTRPRRQMVLRRYPPGDTAAAREAAVLTALDGLAGSAPELIDVDPDGKRTGAPSTLITRLPGRADLTSMSPAEAAEQLGRALARVHAVPVGRFSRLRDGMAAVSAAAGDLLSAGEQVLTHYDFWSGNVLWDDQVITGIVDWSGASRAPRGFDVSWCRLDLVLLHGESAADTFLAAYERAARTTVPDIVSWDLFALANARDTIEGWHPNYADLGRGDLTATELRARHTAWSQNRLTREGSLDFSDE</sequence>
<evidence type="ECO:0000313" key="2">
    <source>
        <dbReference type="EMBL" id="SDT04093.1"/>
    </source>
</evidence>
<evidence type="ECO:0000259" key="1">
    <source>
        <dbReference type="Pfam" id="PF01636"/>
    </source>
</evidence>
<gene>
    <name evidence="2" type="ORF">SAMN04489716_2333</name>
</gene>
<proteinExistence type="predicted"/>
<dbReference type="InterPro" id="IPR002575">
    <property type="entry name" value="Aminoglycoside_PTrfase"/>
</dbReference>
<feature type="domain" description="Aminoglycoside phosphotransferase" evidence="1">
    <location>
        <begin position="21"/>
        <end position="127"/>
    </location>
</feature>
<dbReference type="Pfam" id="PF01636">
    <property type="entry name" value="APH"/>
    <property type="match status" value="2"/>
</dbReference>
<dbReference type="SUPFAM" id="SSF56112">
    <property type="entry name" value="Protein kinase-like (PK-like)"/>
    <property type="match status" value="1"/>
</dbReference>
<organism evidence="2 3">
    <name type="scientific">Actinoplanes derwentensis</name>
    <dbReference type="NCBI Taxonomy" id="113562"/>
    <lineage>
        <taxon>Bacteria</taxon>
        <taxon>Bacillati</taxon>
        <taxon>Actinomycetota</taxon>
        <taxon>Actinomycetes</taxon>
        <taxon>Micromonosporales</taxon>
        <taxon>Micromonosporaceae</taxon>
        <taxon>Actinoplanes</taxon>
    </lineage>
</organism>
<dbReference type="Gene3D" id="3.90.1200.10">
    <property type="match status" value="1"/>
</dbReference>